<evidence type="ECO:0000256" key="4">
    <source>
        <dbReference type="ARBA" id="ARBA00023163"/>
    </source>
</evidence>
<dbReference type="EMBL" id="PIPV01000035">
    <property type="protein sequence ID" value="RUO46779.1"/>
    <property type="molecule type" value="Genomic_DNA"/>
</dbReference>
<feature type="domain" description="HTH lysR-type" evidence="5">
    <location>
        <begin position="1"/>
        <end position="60"/>
    </location>
</feature>
<keyword evidence="4" id="KW-0804">Transcription</keyword>
<dbReference type="InterPro" id="IPR005119">
    <property type="entry name" value="LysR_subst-bd"/>
</dbReference>
<name>A0A432XDG0_9GAMM</name>
<dbReference type="FunFam" id="1.10.10.10:FF:000001">
    <property type="entry name" value="LysR family transcriptional regulator"/>
    <property type="match status" value="1"/>
</dbReference>
<keyword evidence="7" id="KW-1185">Reference proteome</keyword>
<evidence type="ECO:0000256" key="2">
    <source>
        <dbReference type="ARBA" id="ARBA00023015"/>
    </source>
</evidence>
<dbReference type="GO" id="GO:0043565">
    <property type="term" value="F:sequence-specific DNA binding"/>
    <property type="evidence" value="ECO:0007669"/>
    <property type="project" value="TreeGrafter"/>
</dbReference>
<dbReference type="InterPro" id="IPR058163">
    <property type="entry name" value="LysR-type_TF_proteobact-type"/>
</dbReference>
<dbReference type="SUPFAM" id="SSF46785">
    <property type="entry name" value="Winged helix' DNA-binding domain"/>
    <property type="match status" value="1"/>
</dbReference>
<evidence type="ECO:0000313" key="7">
    <source>
        <dbReference type="Proteomes" id="UP000287330"/>
    </source>
</evidence>
<protein>
    <recommendedName>
        <fullName evidence="5">HTH lysR-type domain-containing protein</fullName>
    </recommendedName>
</protein>
<dbReference type="RefSeq" id="WP_110576586.1">
    <property type="nucleotide sequence ID" value="NZ_PIPV01000035.1"/>
</dbReference>
<evidence type="ECO:0000256" key="1">
    <source>
        <dbReference type="ARBA" id="ARBA00009437"/>
    </source>
</evidence>
<dbReference type="PANTHER" id="PTHR30537:SF5">
    <property type="entry name" value="HTH-TYPE TRANSCRIPTIONAL ACTIVATOR TTDR-RELATED"/>
    <property type="match status" value="1"/>
</dbReference>
<evidence type="ECO:0000259" key="5">
    <source>
        <dbReference type="PROSITE" id="PS50931"/>
    </source>
</evidence>
<dbReference type="Pfam" id="PF00126">
    <property type="entry name" value="HTH_1"/>
    <property type="match status" value="1"/>
</dbReference>
<dbReference type="CDD" id="cd08422">
    <property type="entry name" value="PBP2_CrgA_like"/>
    <property type="match status" value="1"/>
</dbReference>
<dbReference type="GO" id="GO:0003700">
    <property type="term" value="F:DNA-binding transcription factor activity"/>
    <property type="evidence" value="ECO:0007669"/>
    <property type="project" value="InterPro"/>
</dbReference>
<sequence length="298" mass="32822">MFERLSDMATFAAVADAASFTRAAEQLGITKGAVSKAVNRLEAHLGVKLLKRTTRRLSLTGEGEQFLCHCRVIVSEAQLAEEHMGEYQSEPKGTVSISAPVNFGAAQVAPQIEALLSLYPQLNIHLTLSDEVIAFKELDVDIAIRFGELRDSTLYYRRLQPVQHIAVASPSYLKRFGEPSTPEELAAEHGVHWCIPVNPSALGCRWRFYRAGKEVPITVQGRFFSDENRATRQAAQKGLGIGFLPQYSVADLITSGELIQILSAYMPPPTPVSLLFASRQYASSAVNETINFLEKRLG</sequence>
<gene>
    <name evidence="6" type="ORF">CWE25_13485</name>
</gene>
<dbReference type="Pfam" id="PF03466">
    <property type="entry name" value="LysR_substrate"/>
    <property type="match status" value="1"/>
</dbReference>
<accession>A0A432XDG0</accession>
<dbReference type="Gene3D" id="3.40.190.290">
    <property type="match status" value="1"/>
</dbReference>
<comment type="caution">
    <text evidence="6">The sequence shown here is derived from an EMBL/GenBank/DDBJ whole genome shotgun (WGS) entry which is preliminary data.</text>
</comment>
<organism evidence="6 7">
    <name type="scientific">Idiomarina fontislapidosi</name>
    <dbReference type="NCBI Taxonomy" id="263723"/>
    <lineage>
        <taxon>Bacteria</taxon>
        <taxon>Pseudomonadati</taxon>
        <taxon>Pseudomonadota</taxon>
        <taxon>Gammaproteobacteria</taxon>
        <taxon>Alteromonadales</taxon>
        <taxon>Idiomarinaceae</taxon>
        <taxon>Idiomarina</taxon>
    </lineage>
</organism>
<dbReference type="PRINTS" id="PR00039">
    <property type="entry name" value="HTHLYSR"/>
</dbReference>
<dbReference type="AlphaFoldDB" id="A0A432XDG0"/>
<dbReference type="InterPro" id="IPR036390">
    <property type="entry name" value="WH_DNA-bd_sf"/>
</dbReference>
<evidence type="ECO:0000313" key="6">
    <source>
        <dbReference type="EMBL" id="RUO46779.1"/>
    </source>
</evidence>
<dbReference type="InterPro" id="IPR000847">
    <property type="entry name" value="LysR_HTH_N"/>
</dbReference>
<keyword evidence="2" id="KW-0805">Transcription regulation</keyword>
<dbReference type="GO" id="GO:0006351">
    <property type="term" value="P:DNA-templated transcription"/>
    <property type="evidence" value="ECO:0007669"/>
    <property type="project" value="TreeGrafter"/>
</dbReference>
<evidence type="ECO:0000256" key="3">
    <source>
        <dbReference type="ARBA" id="ARBA00023125"/>
    </source>
</evidence>
<proteinExistence type="inferred from homology"/>
<dbReference type="PROSITE" id="PS50931">
    <property type="entry name" value="HTH_LYSR"/>
    <property type="match status" value="1"/>
</dbReference>
<dbReference type="OrthoDB" id="8885940at2"/>
<dbReference type="Proteomes" id="UP000287330">
    <property type="component" value="Unassembled WGS sequence"/>
</dbReference>
<dbReference type="InterPro" id="IPR036388">
    <property type="entry name" value="WH-like_DNA-bd_sf"/>
</dbReference>
<keyword evidence="3" id="KW-0238">DNA-binding</keyword>
<dbReference type="PANTHER" id="PTHR30537">
    <property type="entry name" value="HTH-TYPE TRANSCRIPTIONAL REGULATOR"/>
    <property type="match status" value="1"/>
</dbReference>
<dbReference type="Gene3D" id="1.10.10.10">
    <property type="entry name" value="Winged helix-like DNA-binding domain superfamily/Winged helix DNA-binding domain"/>
    <property type="match status" value="1"/>
</dbReference>
<dbReference type="SUPFAM" id="SSF53850">
    <property type="entry name" value="Periplasmic binding protein-like II"/>
    <property type="match status" value="1"/>
</dbReference>
<comment type="similarity">
    <text evidence="1">Belongs to the LysR transcriptional regulatory family.</text>
</comment>
<reference evidence="7" key="1">
    <citation type="journal article" date="2018" name="Front. Microbiol.">
        <title>Genome-Based Analysis Reveals the Taxonomy and Diversity of the Family Idiomarinaceae.</title>
        <authorList>
            <person name="Liu Y."/>
            <person name="Lai Q."/>
            <person name="Shao Z."/>
        </authorList>
    </citation>
    <scope>NUCLEOTIDE SEQUENCE [LARGE SCALE GENOMIC DNA]</scope>
    <source>
        <strain evidence="7">F23</strain>
    </source>
</reference>